<comment type="caution">
    <text evidence="1">The sequence shown here is derived from an EMBL/GenBank/DDBJ whole genome shotgun (WGS) entry which is preliminary data.</text>
</comment>
<dbReference type="RefSeq" id="WP_006357669.1">
    <property type="nucleotide sequence ID" value="NZ_CP059694.1"/>
</dbReference>
<dbReference type="Gene3D" id="3.30.200.20">
    <property type="entry name" value="Phosphorylase Kinase, domain 1"/>
    <property type="match status" value="1"/>
</dbReference>
<dbReference type="CDD" id="cd05151">
    <property type="entry name" value="ChoK-like"/>
    <property type="match status" value="1"/>
</dbReference>
<dbReference type="GO" id="GO:0006646">
    <property type="term" value="P:phosphatidylethanolamine biosynthetic process"/>
    <property type="evidence" value="ECO:0007669"/>
    <property type="project" value="TreeGrafter"/>
</dbReference>
<sequence>MKTLSDEHEAAGVLRGGARTSAERAVESALDPVAAWVGRTIRYQPVHGGLQNENWRLDVEGEDTPYFLKIPGAGSDAFIDRGNAHHAAEQASALGISPKIAHFDPSTGIEIIEFLEDYRACTNGDMKRPEIASEIIRLYRAFNSIEPLPCTKTILDMIVEHHDQALELGTRLPHFWPQLKIEYFSARDALLAGGIDMAPCHNDPMPGNFLIAEGKPMRLIDFEFSSNNERAYELAVMTTEFFFDDVRTAECVEEFYGSATTETIARVQVCGFLADIKWGLWAIVYAQLNESWDYDYQKYGVWKLRRALSRTADQRWGAWIGNI</sequence>
<dbReference type="Gene3D" id="3.90.1200.10">
    <property type="match status" value="1"/>
</dbReference>
<dbReference type="GO" id="GO:0005737">
    <property type="term" value="C:cytoplasm"/>
    <property type="evidence" value="ECO:0007669"/>
    <property type="project" value="TreeGrafter"/>
</dbReference>
<evidence type="ECO:0000313" key="2">
    <source>
        <dbReference type="Proteomes" id="UP001195196"/>
    </source>
</evidence>
<dbReference type="PANTHER" id="PTHR22603">
    <property type="entry name" value="CHOLINE/ETHANOALAMINE KINASE"/>
    <property type="match status" value="1"/>
</dbReference>
<dbReference type="AlphaFoldDB" id="A0AAW4G209"/>
<dbReference type="EMBL" id="JAFFGU010000002">
    <property type="protein sequence ID" value="MBM7277360.1"/>
    <property type="molecule type" value="Genomic_DNA"/>
</dbReference>
<gene>
    <name evidence="1" type="ORF">JTZ10_06265</name>
</gene>
<name>A0AAW4G209_GORRU</name>
<dbReference type="Proteomes" id="UP001195196">
    <property type="component" value="Unassembled WGS sequence"/>
</dbReference>
<dbReference type="Pfam" id="PF01633">
    <property type="entry name" value="Choline_kinase"/>
    <property type="match status" value="1"/>
</dbReference>
<dbReference type="GO" id="GO:0004305">
    <property type="term" value="F:ethanolamine kinase activity"/>
    <property type="evidence" value="ECO:0007669"/>
    <property type="project" value="TreeGrafter"/>
</dbReference>
<reference evidence="1" key="1">
    <citation type="submission" date="2021-02" db="EMBL/GenBank/DDBJ databases">
        <title>Taxonomy, biology and ecology of Rhodococcus bacteria occurring in California pistachio and other woody hosts as revealed by genome sequence analyses.</title>
        <authorList>
            <person name="Riely B."/>
            <person name="Gai Y."/>
        </authorList>
    </citation>
    <scope>NUCLEOTIDE SEQUENCE</scope>
    <source>
        <strain evidence="1">BP-295</strain>
    </source>
</reference>
<organism evidence="1 2">
    <name type="scientific">Gordonia rubripertincta</name>
    <name type="common">Rhodococcus corallinus</name>
    <dbReference type="NCBI Taxonomy" id="36822"/>
    <lineage>
        <taxon>Bacteria</taxon>
        <taxon>Bacillati</taxon>
        <taxon>Actinomycetota</taxon>
        <taxon>Actinomycetes</taxon>
        <taxon>Mycobacteriales</taxon>
        <taxon>Gordoniaceae</taxon>
        <taxon>Gordonia</taxon>
    </lineage>
</organism>
<accession>A0AAW4G209</accession>
<evidence type="ECO:0000313" key="1">
    <source>
        <dbReference type="EMBL" id="MBM7277360.1"/>
    </source>
</evidence>
<proteinExistence type="predicted"/>
<dbReference type="InterPro" id="IPR011009">
    <property type="entry name" value="Kinase-like_dom_sf"/>
</dbReference>
<dbReference type="PANTHER" id="PTHR22603:SF66">
    <property type="entry name" value="ETHANOLAMINE KINASE"/>
    <property type="match status" value="1"/>
</dbReference>
<dbReference type="SUPFAM" id="SSF56112">
    <property type="entry name" value="Protein kinase-like (PK-like)"/>
    <property type="match status" value="1"/>
</dbReference>
<protein>
    <submittedName>
        <fullName evidence="1">Phosphotransferase</fullName>
    </submittedName>
</protein>